<dbReference type="AlphaFoldDB" id="A0A927IIM3"/>
<organism evidence="2 3">
    <name type="scientific">Pelagicoccus enzymogenes</name>
    <dbReference type="NCBI Taxonomy" id="2773457"/>
    <lineage>
        <taxon>Bacteria</taxon>
        <taxon>Pseudomonadati</taxon>
        <taxon>Verrucomicrobiota</taxon>
        <taxon>Opitutia</taxon>
        <taxon>Puniceicoccales</taxon>
        <taxon>Pelagicoccaceae</taxon>
        <taxon>Pelagicoccus</taxon>
    </lineage>
</organism>
<accession>A0A927IIM3</accession>
<feature type="region of interest" description="Disordered" evidence="1">
    <location>
        <begin position="1"/>
        <end position="28"/>
    </location>
</feature>
<reference evidence="2" key="1">
    <citation type="submission" date="2020-09" db="EMBL/GenBank/DDBJ databases">
        <title>Pelagicoccus enzymogenes sp. nov. with an EPS production, isolated from marine sediment.</title>
        <authorList>
            <person name="Feng X."/>
        </authorList>
    </citation>
    <scope>NUCLEOTIDE SEQUENCE</scope>
    <source>
        <strain evidence="2">NFK12</strain>
    </source>
</reference>
<proteinExistence type="predicted"/>
<evidence type="ECO:0000256" key="1">
    <source>
        <dbReference type="SAM" id="MobiDB-lite"/>
    </source>
</evidence>
<feature type="region of interest" description="Disordered" evidence="1">
    <location>
        <begin position="816"/>
        <end position="838"/>
    </location>
</feature>
<gene>
    <name evidence="2" type="ORF">IEN85_14175</name>
</gene>
<dbReference type="EMBL" id="JACYFG010000036">
    <property type="protein sequence ID" value="MBD5780645.1"/>
    <property type="molecule type" value="Genomic_DNA"/>
</dbReference>
<keyword evidence="3" id="KW-1185">Reference proteome</keyword>
<comment type="caution">
    <text evidence="2">The sequence shown here is derived from an EMBL/GenBank/DDBJ whole genome shotgun (WGS) entry which is preliminary data.</text>
</comment>
<feature type="compositionally biased region" description="Polar residues" evidence="1">
    <location>
        <begin position="1"/>
        <end position="19"/>
    </location>
</feature>
<sequence>MSSLDSQTIPASSGTSQSERIIPALDPRSAPLDGRSEAQLASFAQAFASQLAFWTSDKTFAPNVDWAQFFPDLSPSNLPDALQRAGREPQVALFLAFLKLYRHAQSELNALTARHLDFQYREVLRLTPNSAQPDHAHLVLQPKKNANSIVVPADTEFSAKPDLIYTADINSVIQPVSLNALRSLTISPSSPVPQHAAIADSLDGLGEPLPEEQPSWHPFGYERELPPARHGFAISSPMLVLREGTRVVTLTLDIQLTDTTPSESEAKSFFETHVSVEFSGEEEWLLASDVSLESYQLTGDSVTLALSCTLDADSDPVVPFDPNALEGGFDTVAPVMKLSVEANADVGTATAFSECAVSGIKLKTLVSGMRDVTLENDHGRLDPSKPFLPFGPTPKRDSSFYIGTEEARHKPVTDATLSITWKDVPSSLSAHYDAYKSRSSKIVSNNHYFTAKLQILRQGVFKNLSDENEKLFDSSDASKTVTISSADDQLQVAAFGFKLFTNRFSRTVRRGQIKLPYRNLSLAKPLSPLRVSPALAFKAQLKVPRFKTIRALRPNTRNGFLRLQLNQSFLHSRYANLLANTLIFNANEKDSTKHKDLPNPPYTPEISDFSLGYTAETESVDPRQSDAASFENRDIRLYHLGAFGQREAHAHLGAEQPLSLLPSRDFQGQLIIGIDKLEAKQSISILVQVEDGSAHPDASRAEIQWSALASNQWIPVSKDDLLFDSTHGFQTSGIVQLIVPAAANTQNTWLEPGTLWLKAEVKDNRDGVCRLRDVQLNAIPVTLKQPLSASHLSTSLPAETIDTNVTPLRGLKEVQQPFDSFGGAGPESDSSFRRRSSERLRHRGRAVTAWDFERLVLQAFPKIYRAQCLPHTNTSLENEPGAVTLVVLPDTRGMDAAASLQPKVDAATLASINDFLESLSSPFAQAQAINPSYEALSLKFKVGFRKVYPFPTYKRLLNEALLKHLAPWSSNADTIPDFSGFIYRSALIAFVDDLEYVDYVSEFQLLHPLLNPNNSQSNQAITASKPGALLTSVAQHDIEDANS</sequence>
<protein>
    <submittedName>
        <fullName evidence="2">Baseplate J/gp47 family protein</fullName>
    </submittedName>
</protein>
<evidence type="ECO:0000313" key="3">
    <source>
        <dbReference type="Proteomes" id="UP000622317"/>
    </source>
</evidence>
<name>A0A927IIM3_9BACT</name>
<dbReference type="RefSeq" id="WP_191617741.1">
    <property type="nucleotide sequence ID" value="NZ_JACYFG010000036.1"/>
</dbReference>
<dbReference type="Proteomes" id="UP000622317">
    <property type="component" value="Unassembled WGS sequence"/>
</dbReference>
<evidence type="ECO:0000313" key="2">
    <source>
        <dbReference type="EMBL" id="MBD5780645.1"/>
    </source>
</evidence>